<keyword evidence="9" id="KW-1185">Reference proteome</keyword>
<evidence type="ECO:0000256" key="3">
    <source>
        <dbReference type="ARBA" id="ARBA00022737"/>
    </source>
</evidence>
<feature type="region of interest" description="Disordered" evidence="7">
    <location>
        <begin position="308"/>
        <end position="337"/>
    </location>
</feature>
<feature type="coiled-coil region" evidence="6">
    <location>
        <begin position="176"/>
        <end position="228"/>
    </location>
</feature>
<evidence type="ECO:0000313" key="8">
    <source>
        <dbReference type="EMBL" id="KAJ3737497.1"/>
    </source>
</evidence>
<reference evidence="8" key="2">
    <citation type="journal article" date="2023" name="Proc. Natl. Acad. Sci. U.S.A.">
        <title>A global phylogenomic analysis of the shiitake genus Lentinula.</title>
        <authorList>
            <person name="Sierra-Patev S."/>
            <person name="Min B."/>
            <person name="Naranjo-Ortiz M."/>
            <person name="Looney B."/>
            <person name="Konkel Z."/>
            <person name="Slot J.C."/>
            <person name="Sakamoto Y."/>
            <person name="Steenwyk J.L."/>
            <person name="Rokas A."/>
            <person name="Carro J."/>
            <person name="Camarero S."/>
            <person name="Ferreira P."/>
            <person name="Molpeceres G."/>
            <person name="Ruiz-Duenas F.J."/>
            <person name="Serrano A."/>
            <person name="Henrissat B."/>
            <person name="Drula E."/>
            <person name="Hughes K.W."/>
            <person name="Mata J.L."/>
            <person name="Ishikawa N.K."/>
            <person name="Vargas-Isla R."/>
            <person name="Ushijima S."/>
            <person name="Smith C.A."/>
            <person name="Donoghue J."/>
            <person name="Ahrendt S."/>
            <person name="Andreopoulos W."/>
            <person name="He G."/>
            <person name="LaButti K."/>
            <person name="Lipzen A."/>
            <person name="Ng V."/>
            <person name="Riley R."/>
            <person name="Sandor L."/>
            <person name="Barry K."/>
            <person name="Martinez A.T."/>
            <person name="Xiao Y."/>
            <person name="Gibbons J.G."/>
            <person name="Terashima K."/>
            <person name="Grigoriev I.V."/>
            <person name="Hibbett D."/>
        </authorList>
    </citation>
    <scope>NUCLEOTIDE SEQUENCE</scope>
    <source>
        <strain evidence="8">ET3784</strain>
    </source>
</reference>
<evidence type="ECO:0000256" key="2">
    <source>
        <dbReference type="ARBA" id="ARBA00022553"/>
    </source>
</evidence>
<dbReference type="EMBL" id="JANVFO010000001">
    <property type="protein sequence ID" value="KAJ3737497.1"/>
    <property type="molecule type" value="Genomic_DNA"/>
</dbReference>
<feature type="region of interest" description="Disordered" evidence="7">
    <location>
        <begin position="1"/>
        <end position="86"/>
    </location>
</feature>
<protein>
    <submittedName>
        <fullName evidence="8">Uncharacterized protein</fullName>
    </submittedName>
</protein>
<feature type="compositionally biased region" description="Basic and acidic residues" evidence="7">
    <location>
        <begin position="327"/>
        <end position="337"/>
    </location>
</feature>
<dbReference type="AlphaFoldDB" id="A0AA38JIU2"/>
<dbReference type="PANTHER" id="PTHR15263:SF1">
    <property type="entry name" value="NF-KAPPA-B INHIBITOR-LIKE PROTEIN 1"/>
    <property type="match status" value="1"/>
</dbReference>
<evidence type="ECO:0000256" key="7">
    <source>
        <dbReference type="SAM" id="MobiDB-lite"/>
    </source>
</evidence>
<gene>
    <name evidence="8" type="ORF">DFJ43DRAFT_1044900</name>
</gene>
<comment type="caution">
    <text evidence="8">The sequence shown here is derived from an EMBL/GenBank/DDBJ whole genome shotgun (WGS) entry which is preliminary data.</text>
</comment>
<dbReference type="PANTHER" id="PTHR15263">
    <property type="entry name" value="I-KAPPA-B-LIKE PROTEIN IKBL"/>
    <property type="match status" value="1"/>
</dbReference>
<accession>A0AA38JIU2</accession>
<reference evidence="8" key="1">
    <citation type="submission" date="2022-08" db="EMBL/GenBank/DDBJ databases">
        <authorList>
            <consortium name="DOE Joint Genome Institute"/>
            <person name="Min B."/>
            <person name="Sierra-Patev S."/>
            <person name="Naranjo-Ortiz M."/>
            <person name="Looney B."/>
            <person name="Konkel Z."/>
            <person name="Slot J.C."/>
            <person name="Sakamoto Y."/>
            <person name="Steenwyk J.L."/>
            <person name="Rokas A."/>
            <person name="Carro J."/>
            <person name="Camarero S."/>
            <person name="Ferreira P."/>
            <person name="Molpeceres G."/>
            <person name="Ruiz-duenas F.J."/>
            <person name="Serrano A."/>
            <person name="Henrissat B."/>
            <person name="Drula E."/>
            <person name="Hughes K.W."/>
            <person name="Mata J.L."/>
            <person name="Ishikawa N.K."/>
            <person name="Vargas-Isla R."/>
            <person name="Ushijima S."/>
            <person name="Smith C.A."/>
            <person name="Ahrendt S."/>
            <person name="Andreopoulos W."/>
            <person name="He G."/>
            <person name="LaButti K."/>
            <person name="Lipzen A."/>
            <person name="Ng V."/>
            <person name="Riley R."/>
            <person name="Sandor L."/>
            <person name="Barry K."/>
            <person name="Martinez A.T."/>
            <person name="Xiao Y."/>
            <person name="Gibbons J.G."/>
            <person name="Terashima K."/>
            <person name="Hibbett D.S."/>
            <person name="Grigoriev I.V."/>
        </authorList>
    </citation>
    <scope>NUCLEOTIDE SEQUENCE</scope>
    <source>
        <strain evidence="8">ET3784</strain>
    </source>
</reference>
<dbReference type="GO" id="GO:0005634">
    <property type="term" value="C:nucleus"/>
    <property type="evidence" value="ECO:0007669"/>
    <property type="project" value="UniProtKB-SubCell"/>
</dbReference>
<keyword evidence="5" id="KW-0539">Nucleus</keyword>
<evidence type="ECO:0000256" key="1">
    <source>
        <dbReference type="ARBA" id="ARBA00004123"/>
    </source>
</evidence>
<dbReference type="GO" id="GO:0043124">
    <property type="term" value="P:negative regulation of canonical NF-kappaB signal transduction"/>
    <property type="evidence" value="ECO:0007669"/>
    <property type="project" value="InterPro"/>
</dbReference>
<sequence length="388" mass="44867">MPKLHLKRTPEEEAARRLRKKEKKEAKRRRKEDHYGDNSSSSKRRHRTAAAAEESTDRKWDSYDDDDDDDVNEFIGPIPGPSNHQSDYETLHAELEEQRFREKIAMAFEDDERLDSIEARFNCFAHVPVHWGGRIDSKPRINYDNDEFLAMDPMSMDDEEYAEWIRVGMYRKSHAQEIAEKERLKAERAARRAHEKAVRAETERLEKLAAAERRSRRQEKENQRLELSRSEYHNRWKVLLSNTSADMPQAEIGFDDIPWPILPAFKKSDKKSASDNALSLSLDDFTRGEISTFLFTSSVPSADSSIDTAIGKTNSPSSSSTSAQRLAETEMAKARKDRKEKLRETLLRFHPDKFEGRLMSRVRPDEKVKVTEALAIVVRVLNDLMGEG</sequence>
<evidence type="ECO:0000256" key="4">
    <source>
        <dbReference type="ARBA" id="ARBA00023043"/>
    </source>
</evidence>
<organism evidence="8 9">
    <name type="scientific">Lentinula guzmanii</name>
    <dbReference type="NCBI Taxonomy" id="2804957"/>
    <lineage>
        <taxon>Eukaryota</taxon>
        <taxon>Fungi</taxon>
        <taxon>Dikarya</taxon>
        <taxon>Basidiomycota</taxon>
        <taxon>Agaricomycotina</taxon>
        <taxon>Agaricomycetes</taxon>
        <taxon>Agaricomycetidae</taxon>
        <taxon>Agaricales</taxon>
        <taxon>Marasmiineae</taxon>
        <taxon>Omphalotaceae</taxon>
        <taxon>Lentinula</taxon>
    </lineage>
</organism>
<keyword evidence="2" id="KW-0597">Phosphoprotein</keyword>
<keyword evidence="6" id="KW-0175">Coiled coil</keyword>
<keyword evidence="3" id="KW-0677">Repeat</keyword>
<feature type="compositionally biased region" description="Basic residues" evidence="7">
    <location>
        <begin position="17"/>
        <end position="31"/>
    </location>
</feature>
<dbReference type="Proteomes" id="UP001176059">
    <property type="component" value="Unassembled WGS sequence"/>
</dbReference>
<name>A0AA38JIU2_9AGAR</name>
<evidence type="ECO:0000313" key="9">
    <source>
        <dbReference type="Proteomes" id="UP001176059"/>
    </source>
</evidence>
<comment type="subcellular location">
    <subcellularLocation>
        <location evidence="1">Nucleus</location>
    </subcellularLocation>
</comment>
<evidence type="ECO:0000256" key="6">
    <source>
        <dbReference type="SAM" id="Coils"/>
    </source>
</evidence>
<dbReference type="InterPro" id="IPR038753">
    <property type="entry name" value="NFKBIL1"/>
</dbReference>
<feature type="compositionally biased region" description="Acidic residues" evidence="7">
    <location>
        <begin position="63"/>
        <end position="72"/>
    </location>
</feature>
<evidence type="ECO:0000256" key="5">
    <source>
        <dbReference type="ARBA" id="ARBA00023242"/>
    </source>
</evidence>
<keyword evidence="4" id="KW-0040">ANK repeat</keyword>
<proteinExistence type="predicted"/>